<evidence type="ECO:0000313" key="2">
    <source>
        <dbReference type="Proteomes" id="UP000570361"/>
    </source>
</evidence>
<evidence type="ECO:0000313" key="1">
    <source>
        <dbReference type="EMBL" id="MBB3113519.1"/>
    </source>
</evidence>
<dbReference type="RefSeq" id="WP_183603592.1">
    <property type="nucleotide sequence ID" value="NZ_JACHXK010000019.1"/>
</dbReference>
<comment type="caution">
    <text evidence="1">The sequence shown here is derived from an EMBL/GenBank/DDBJ whole genome shotgun (WGS) entry which is preliminary data.</text>
</comment>
<reference evidence="1 2" key="1">
    <citation type="submission" date="2020-08" db="EMBL/GenBank/DDBJ databases">
        <title>Genomic Encyclopedia of Type Strains, Phase III (KMG-III): the genomes of soil and plant-associated and newly described type strains.</title>
        <authorList>
            <person name="Whitman W."/>
        </authorList>
    </citation>
    <scope>NUCLEOTIDE SEQUENCE [LARGE SCALE GENOMIC DNA]</scope>
    <source>
        <strain evidence="1 2">CECT 5862</strain>
    </source>
</reference>
<dbReference type="Proteomes" id="UP000570361">
    <property type="component" value="Unassembled WGS sequence"/>
</dbReference>
<protein>
    <submittedName>
        <fullName evidence="1">Uncharacterized protein</fullName>
    </submittedName>
</protein>
<sequence length="181" mass="20177">MQQQARLIEQRLQTINHVLGGIALTEGKETIDQAITQLNLVADTIRIAAQVETNAEETFIQQVLSDLARCKLKLSSVAHQLEELKTQAADRYRMELGDEKANFEKLSLIMQQQTNAAAFQHKSVFDELKLCLEEKAHLMGELMDLKSSIEHERFARLGIPTGDGAVIASTNDHGDRPTLSP</sequence>
<accession>A0A7W5FQY9</accession>
<proteinExistence type="predicted"/>
<organism evidence="1 2">
    <name type="scientific">Paenibacillus phyllosphaerae</name>
    <dbReference type="NCBI Taxonomy" id="274593"/>
    <lineage>
        <taxon>Bacteria</taxon>
        <taxon>Bacillati</taxon>
        <taxon>Bacillota</taxon>
        <taxon>Bacilli</taxon>
        <taxon>Bacillales</taxon>
        <taxon>Paenibacillaceae</taxon>
        <taxon>Paenibacillus</taxon>
    </lineage>
</organism>
<keyword evidence="2" id="KW-1185">Reference proteome</keyword>
<gene>
    <name evidence="1" type="ORF">FHS18_005631</name>
</gene>
<dbReference type="AlphaFoldDB" id="A0A7W5FQY9"/>
<name>A0A7W5FQY9_9BACL</name>
<dbReference type="EMBL" id="JACHXK010000019">
    <property type="protein sequence ID" value="MBB3113519.1"/>
    <property type="molecule type" value="Genomic_DNA"/>
</dbReference>